<name>A0A0B0MFR2_GOSAR</name>
<sequence length="45" mass="4940">MIEPPEEYVCIMDLAQMGNPIWGLNLAWTGNSDLSSLRPGLVIPP</sequence>
<protein>
    <submittedName>
        <fullName evidence="1">Uncharacterized protein</fullName>
    </submittedName>
</protein>
<evidence type="ECO:0000313" key="2">
    <source>
        <dbReference type="Proteomes" id="UP000032142"/>
    </source>
</evidence>
<proteinExistence type="predicted"/>
<accession>A0A0B0MFR2</accession>
<organism evidence="1 2">
    <name type="scientific">Gossypium arboreum</name>
    <name type="common">Tree cotton</name>
    <name type="synonym">Gossypium nanking</name>
    <dbReference type="NCBI Taxonomy" id="29729"/>
    <lineage>
        <taxon>Eukaryota</taxon>
        <taxon>Viridiplantae</taxon>
        <taxon>Streptophyta</taxon>
        <taxon>Embryophyta</taxon>
        <taxon>Tracheophyta</taxon>
        <taxon>Spermatophyta</taxon>
        <taxon>Magnoliopsida</taxon>
        <taxon>eudicotyledons</taxon>
        <taxon>Gunneridae</taxon>
        <taxon>Pentapetalae</taxon>
        <taxon>rosids</taxon>
        <taxon>malvids</taxon>
        <taxon>Malvales</taxon>
        <taxon>Malvaceae</taxon>
        <taxon>Malvoideae</taxon>
        <taxon>Gossypium</taxon>
    </lineage>
</organism>
<comment type="caution">
    <text evidence="1">The sequence shown here is derived from an EMBL/GenBank/DDBJ whole genome shotgun (WGS) entry which is preliminary data.</text>
</comment>
<keyword evidence="2" id="KW-1185">Reference proteome</keyword>
<evidence type="ECO:0000313" key="1">
    <source>
        <dbReference type="EMBL" id="KHF99634.1"/>
    </source>
</evidence>
<reference evidence="2" key="1">
    <citation type="submission" date="2014-09" db="EMBL/GenBank/DDBJ databases">
        <authorList>
            <person name="Mudge J."/>
            <person name="Ramaraj T."/>
            <person name="Lindquist I.E."/>
            <person name="Bharti A.K."/>
            <person name="Sundararajan A."/>
            <person name="Cameron C.T."/>
            <person name="Woodward J.E."/>
            <person name="May G.D."/>
            <person name="Brubaker C."/>
            <person name="Broadhvest J."/>
            <person name="Wilkins T.A."/>
        </authorList>
    </citation>
    <scope>NUCLEOTIDE SEQUENCE</scope>
    <source>
        <strain evidence="2">cv. AKA8401</strain>
    </source>
</reference>
<dbReference type="AlphaFoldDB" id="A0A0B0MFR2"/>
<gene>
    <name evidence="1" type="ORF">F383_38554</name>
</gene>
<dbReference type="EMBL" id="JRRC01087722">
    <property type="protein sequence ID" value="KHF99634.1"/>
    <property type="molecule type" value="Genomic_DNA"/>
</dbReference>
<dbReference type="Proteomes" id="UP000032142">
    <property type="component" value="Unassembled WGS sequence"/>
</dbReference>